<dbReference type="PROSITE" id="PS50043">
    <property type="entry name" value="HTH_LUXR_2"/>
    <property type="match status" value="1"/>
</dbReference>
<dbReference type="SUPFAM" id="SSF52540">
    <property type="entry name" value="P-loop containing nucleoside triphosphate hydrolases"/>
    <property type="match status" value="1"/>
</dbReference>
<evidence type="ECO:0000259" key="4">
    <source>
        <dbReference type="PROSITE" id="PS50043"/>
    </source>
</evidence>
<dbReference type="AlphaFoldDB" id="F5XGG4"/>
<dbReference type="GO" id="GO:0005737">
    <property type="term" value="C:cytoplasm"/>
    <property type="evidence" value="ECO:0007669"/>
    <property type="project" value="TreeGrafter"/>
</dbReference>
<dbReference type="PANTHER" id="PTHR16305:SF35">
    <property type="entry name" value="TRANSCRIPTIONAL ACTIVATOR DOMAIN"/>
    <property type="match status" value="1"/>
</dbReference>
<protein>
    <submittedName>
        <fullName evidence="5">Putative LuxR family transcriptional regulator</fullName>
    </submittedName>
</protein>
<dbReference type="GO" id="GO:0004016">
    <property type="term" value="F:adenylate cyclase activity"/>
    <property type="evidence" value="ECO:0007669"/>
    <property type="project" value="TreeGrafter"/>
</dbReference>
<evidence type="ECO:0000313" key="5">
    <source>
        <dbReference type="EMBL" id="BAK33071.1"/>
    </source>
</evidence>
<dbReference type="SUPFAM" id="SSF46894">
    <property type="entry name" value="C-terminal effector domain of the bipartite response regulators"/>
    <property type="match status" value="1"/>
</dbReference>
<accession>F5XGG4</accession>
<dbReference type="Gene3D" id="3.40.50.300">
    <property type="entry name" value="P-loop containing nucleotide triphosphate hydrolases"/>
    <property type="match status" value="1"/>
</dbReference>
<dbReference type="GO" id="GO:0005524">
    <property type="term" value="F:ATP binding"/>
    <property type="evidence" value="ECO:0007669"/>
    <property type="project" value="UniProtKB-KW"/>
</dbReference>
<organism evidence="5 6">
    <name type="scientific">Microlunatus phosphovorus (strain ATCC 700054 / DSM 10555 / JCM 9379 / NBRC 101784 / NCIMB 13414 / VKM Ac-1990 / NM-1)</name>
    <dbReference type="NCBI Taxonomy" id="1032480"/>
    <lineage>
        <taxon>Bacteria</taxon>
        <taxon>Bacillati</taxon>
        <taxon>Actinomycetota</taxon>
        <taxon>Actinomycetes</taxon>
        <taxon>Propionibacteriales</taxon>
        <taxon>Propionibacteriaceae</taxon>
        <taxon>Microlunatus</taxon>
    </lineage>
</organism>
<feature type="compositionally biased region" description="Gly residues" evidence="3">
    <location>
        <begin position="23"/>
        <end position="67"/>
    </location>
</feature>
<dbReference type="Pfam" id="PF00196">
    <property type="entry name" value="GerE"/>
    <property type="match status" value="1"/>
</dbReference>
<dbReference type="PANTHER" id="PTHR16305">
    <property type="entry name" value="TESTICULAR SOLUBLE ADENYLYL CYCLASE"/>
    <property type="match status" value="1"/>
</dbReference>
<dbReference type="HOGENOM" id="CLU_006850_0_2_11"/>
<evidence type="ECO:0000256" key="3">
    <source>
        <dbReference type="SAM" id="MobiDB-lite"/>
    </source>
</evidence>
<dbReference type="InterPro" id="IPR000792">
    <property type="entry name" value="Tscrpt_reg_LuxR_C"/>
</dbReference>
<dbReference type="Proteomes" id="UP000007947">
    <property type="component" value="Chromosome"/>
</dbReference>
<reference evidence="5 6" key="1">
    <citation type="submission" date="2011-05" db="EMBL/GenBank/DDBJ databases">
        <title>Whole genome sequence of Microlunatus phosphovorus NM-1.</title>
        <authorList>
            <person name="Hosoyama A."/>
            <person name="Sasaki K."/>
            <person name="Harada T."/>
            <person name="Igarashi R."/>
            <person name="Kawakoshi A."/>
            <person name="Sasagawa M."/>
            <person name="Fukada J."/>
            <person name="Nakamura S."/>
            <person name="Katano Y."/>
            <person name="Hanada S."/>
            <person name="Kamagata Y."/>
            <person name="Nakamura N."/>
            <person name="Yamazaki S."/>
            <person name="Fujita N."/>
        </authorList>
    </citation>
    <scope>NUCLEOTIDE SEQUENCE [LARGE SCALE GENOMIC DNA]</scope>
    <source>
        <strain evidence="6">ATCC 700054 / DSM 10555 / JCM 9379 / NBRC 101784 / NCIMB 13414 / VKM Ac-1990 / NM-1</strain>
    </source>
</reference>
<name>F5XGG4_MICPN</name>
<evidence type="ECO:0000313" key="6">
    <source>
        <dbReference type="Proteomes" id="UP000007947"/>
    </source>
</evidence>
<evidence type="ECO:0000256" key="2">
    <source>
        <dbReference type="ARBA" id="ARBA00022840"/>
    </source>
</evidence>
<dbReference type="STRING" id="1032480.MLP_00570"/>
<dbReference type="Pfam" id="PF13191">
    <property type="entry name" value="AAA_16"/>
    <property type="match status" value="1"/>
</dbReference>
<feature type="domain" description="HTH luxR-type" evidence="4">
    <location>
        <begin position="961"/>
        <end position="1026"/>
    </location>
</feature>
<keyword evidence="6" id="KW-1185">Reference proteome</keyword>
<dbReference type="EMBL" id="AP012204">
    <property type="protein sequence ID" value="BAK33071.1"/>
    <property type="molecule type" value="Genomic_DNA"/>
</dbReference>
<keyword evidence="1" id="KW-0547">Nucleotide-binding</keyword>
<dbReference type="CDD" id="cd06170">
    <property type="entry name" value="LuxR_C_like"/>
    <property type="match status" value="1"/>
</dbReference>
<dbReference type="GO" id="GO:0003677">
    <property type="term" value="F:DNA binding"/>
    <property type="evidence" value="ECO:0007669"/>
    <property type="project" value="InterPro"/>
</dbReference>
<dbReference type="eggNOG" id="COG2909">
    <property type="taxonomic scope" value="Bacteria"/>
</dbReference>
<dbReference type="InterPro" id="IPR011990">
    <property type="entry name" value="TPR-like_helical_dom_sf"/>
</dbReference>
<proteinExistence type="predicted"/>
<dbReference type="KEGG" id="mph:MLP_00570"/>
<sequence length="1041" mass="110506">MVRHVPPRIGAVNPDASGPRAGASGGDARGRALGGDARGGALGGDARGRALGGDARGGAPGGDARGRALGGGARGGLLPGLVGRVQELASLRALVDSVLVDGSAFVLVGGDAGSGKTTVIDAFVHELTTTAGDRQAQVIRGQCVPLGGEGLPYAPIAGALRELVAAHGSAQVLDWAGASSAGLGVVLPELISPPQESSTLRLQLFEAVVRLCESATETGPLVIVIEDLHWADESTRHLLRFLVGALTDAPVLLVATYRTDELDRRHPVRPFLAEVGRLAGVSRLEIAGLSREEVAELLTQLLGHAPSSVAVDLVHRRSEGLPYFVAELANSASRGCINMPDSLRDALNVRIDRLSDRAQETVRVAAVAGHRVDHALLEQVSDRSPAELDADLREAVDAAILTTDDDGYGFRHALLQEVAHEDMLPGQHTRLHARFAAVLEAQPELAPRTASVEIAHHWSAAHDAARAFRWSLAAARAGTVAHVETLKQYERALELWDRVPDAESVAECTHLQLLDTAAKAASDAGEIERSLALTKQAIAETTEDTPPTDVARRWSEKGQRLAALMRAGAIEALQTAMTILPADAEPQVRVGILNRLAIASSLAGEDAIETAREAVDLAVGLDDPIAESHARNTYGVCLVARGQEEEGLAELARAGELAPREAGVLLRYYINYSDALCLTARYREAAEQALAGSEVAAERGLERSVGAMLAGNAAEPLIALGDWDGAARLVDRALDLDPPAHHYAHLRLLQAWLKLWTGRLSEAEEILSDFRGLITGPLIAPQYAYQAICTDAMLALATGDPERAWTSAAAFLDHWEQHHPAHHYPALWVAARSARMSDRGDARGRLERVRRLFDTAEPIRNRSNWAPVITAELVDDVSAWRTALERVTRVEAPTYLRPYAGLRLGQHLVAMREREEARMVLEAAAEQAEDLGATLLVDPILALAHRAGLALGTSRPLGQPAASPLAGLTARETEVLRLVAAGRTNGEIGAELFISTKTASVHVSNILAKLGVATRGEAGALAHRAGLDTDADAQVITLRPA</sequence>
<dbReference type="InterPro" id="IPR016032">
    <property type="entry name" value="Sig_transdc_resp-reg_C-effctor"/>
</dbReference>
<dbReference type="SMART" id="SM00421">
    <property type="entry name" value="HTH_LUXR"/>
    <property type="match status" value="1"/>
</dbReference>
<dbReference type="Gene3D" id="1.10.10.10">
    <property type="entry name" value="Winged helix-like DNA-binding domain superfamily/Winged helix DNA-binding domain"/>
    <property type="match status" value="1"/>
</dbReference>
<dbReference type="SUPFAM" id="SSF48452">
    <property type="entry name" value="TPR-like"/>
    <property type="match status" value="1"/>
</dbReference>
<dbReference type="InterPro" id="IPR041664">
    <property type="entry name" value="AAA_16"/>
</dbReference>
<evidence type="ECO:0000256" key="1">
    <source>
        <dbReference type="ARBA" id="ARBA00022741"/>
    </source>
</evidence>
<dbReference type="GO" id="GO:0006355">
    <property type="term" value="P:regulation of DNA-templated transcription"/>
    <property type="evidence" value="ECO:0007669"/>
    <property type="project" value="InterPro"/>
</dbReference>
<feature type="region of interest" description="Disordered" evidence="3">
    <location>
        <begin position="1"/>
        <end position="67"/>
    </location>
</feature>
<keyword evidence="2" id="KW-0067">ATP-binding</keyword>
<dbReference type="PRINTS" id="PR00038">
    <property type="entry name" value="HTHLUXR"/>
</dbReference>
<dbReference type="Gene3D" id="1.25.40.10">
    <property type="entry name" value="Tetratricopeptide repeat domain"/>
    <property type="match status" value="2"/>
</dbReference>
<dbReference type="InterPro" id="IPR027417">
    <property type="entry name" value="P-loop_NTPase"/>
</dbReference>
<dbReference type="Pfam" id="PF14559">
    <property type="entry name" value="TPR_19"/>
    <property type="match status" value="1"/>
</dbReference>
<gene>
    <name evidence="5" type="ordered locus">MLP_00570</name>
</gene>
<dbReference type="InterPro" id="IPR036388">
    <property type="entry name" value="WH-like_DNA-bd_sf"/>
</dbReference>